<proteinExistence type="predicted"/>
<evidence type="ECO:0000313" key="2">
    <source>
        <dbReference type="Proteomes" id="UP000634476"/>
    </source>
</evidence>
<organism evidence="1 2">
    <name type="scientific">Planobispora takensis</name>
    <dbReference type="NCBI Taxonomy" id="1367882"/>
    <lineage>
        <taxon>Bacteria</taxon>
        <taxon>Bacillati</taxon>
        <taxon>Actinomycetota</taxon>
        <taxon>Actinomycetes</taxon>
        <taxon>Streptosporangiales</taxon>
        <taxon>Streptosporangiaceae</taxon>
        <taxon>Planobispora</taxon>
    </lineage>
</organism>
<dbReference type="AlphaFoldDB" id="A0A8J3SQH0"/>
<evidence type="ECO:0000313" key="1">
    <source>
        <dbReference type="EMBL" id="GIH98696.1"/>
    </source>
</evidence>
<reference evidence="1" key="1">
    <citation type="submission" date="2021-01" db="EMBL/GenBank/DDBJ databases">
        <title>Whole genome shotgun sequence of Planobispora takensis NBRC 109077.</title>
        <authorList>
            <person name="Komaki H."/>
            <person name="Tamura T."/>
        </authorList>
    </citation>
    <scope>NUCLEOTIDE SEQUENCE</scope>
    <source>
        <strain evidence="1">NBRC 109077</strain>
    </source>
</reference>
<sequence>MDMTRPELACPLCDNTEFQQEQGRLEGRWGFTSHRLTLMICTRCRYILHFYDKHSIFDFG</sequence>
<accession>A0A8J3SQH0</accession>
<gene>
    <name evidence="1" type="ORF">Pta02_07050</name>
</gene>
<protein>
    <submittedName>
        <fullName evidence="1">Uncharacterized protein</fullName>
    </submittedName>
</protein>
<dbReference type="Proteomes" id="UP000634476">
    <property type="component" value="Unassembled WGS sequence"/>
</dbReference>
<comment type="caution">
    <text evidence="1">The sequence shown here is derived from an EMBL/GenBank/DDBJ whole genome shotgun (WGS) entry which is preliminary data.</text>
</comment>
<dbReference type="EMBL" id="BOOK01000004">
    <property type="protein sequence ID" value="GIH98696.1"/>
    <property type="molecule type" value="Genomic_DNA"/>
</dbReference>
<name>A0A8J3SQH0_9ACTN</name>
<keyword evidence="2" id="KW-1185">Reference proteome</keyword>